<name>A0A1E8PTG9_9BURK</name>
<keyword evidence="1" id="KW-0812">Transmembrane</keyword>
<evidence type="ECO:0000313" key="3">
    <source>
        <dbReference type="Proteomes" id="UP000092634"/>
    </source>
</evidence>
<keyword evidence="1" id="KW-0472">Membrane</keyword>
<dbReference type="Pfam" id="PF11804">
    <property type="entry name" value="DUF3325"/>
    <property type="match status" value="1"/>
</dbReference>
<dbReference type="AlphaFoldDB" id="A0A1E8PTG9"/>
<dbReference type="Proteomes" id="UP000092634">
    <property type="component" value="Unassembled WGS sequence"/>
</dbReference>
<evidence type="ECO:0008006" key="4">
    <source>
        <dbReference type="Google" id="ProtNLM"/>
    </source>
</evidence>
<dbReference type="InterPro" id="IPR021762">
    <property type="entry name" value="DUF3325"/>
</dbReference>
<feature type="transmembrane region" description="Helical" evidence="1">
    <location>
        <begin position="71"/>
        <end position="92"/>
    </location>
</feature>
<dbReference type="EMBL" id="MAQB02000001">
    <property type="protein sequence ID" value="OFJ49642.1"/>
    <property type="molecule type" value="Genomic_DNA"/>
</dbReference>
<reference evidence="2 3" key="1">
    <citation type="submission" date="2016-10" db="EMBL/GenBank/DDBJ databases">
        <title>Updated version of Genome Assembly of Janthinobacterium lividum ERGS5:01.</title>
        <authorList>
            <person name="Kumar R."/>
            <person name="Acharya V."/>
            <person name="Singh D."/>
        </authorList>
    </citation>
    <scope>NUCLEOTIDE SEQUENCE [LARGE SCALE GENOMIC DNA]</scope>
    <source>
        <strain evidence="2 3">ERGS5:01</strain>
    </source>
</reference>
<gene>
    <name evidence="2" type="ORF">BA896_012970</name>
</gene>
<evidence type="ECO:0000313" key="2">
    <source>
        <dbReference type="EMBL" id="OFJ49642.1"/>
    </source>
</evidence>
<protein>
    <recommendedName>
        <fullName evidence="4">DUF3325 domain-containing protein</fullName>
    </recommendedName>
</protein>
<accession>A0A1E8PTG9</accession>
<organism evidence="2 3">
    <name type="scientific">Janthinobacterium lividum</name>
    <dbReference type="NCBI Taxonomy" id="29581"/>
    <lineage>
        <taxon>Bacteria</taxon>
        <taxon>Pseudomonadati</taxon>
        <taxon>Pseudomonadota</taxon>
        <taxon>Betaproteobacteria</taxon>
        <taxon>Burkholderiales</taxon>
        <taxon>Oxalobacteraceae</taxon>
        <taxon>Janthinobacterium</taxon>
    </lineage>
</organism>
<sequence length="122" mass="12884">MELLSNFLVFALCYAGLSSLCLAMDRHYADLHGRGAEPPAPLRRRLQWTGSLTLAAGLAWAMHIAGGGYGLVYWIGSLTGCGLLLIWLLPYAPHLAMRLARLIGGAAVLAAVLLAALSITPG</sequence>
<comment type="caution">
    <text evidence="2">The sequence shown here is derived from an EMBL/GenBank/DDBJ whole genome shotgun (WGS) entry which is preliminary data.</text>
</comment>
<feature type="transmembrane region" description="Helical" evidence="1">
    <location>
        <begin position="99"/>
        <end position="119"/>
    </location>
</feature>
<feature type="transmembrane region" description="Helical" evidence="1">
    <location>
        <begin position="6"/>
        <end position="25"/>
    </location>
</feature>
<evidence type="ECO:0000256" key="1">
    <source>
        <dbReference type="SAM" id="Phobius"/>
    </source>
</evidence>
<keyword evidence="1" id="KW-1133">Transmembrane helix</keyword>
<proteinExistence type="predicted"/>